<keyword evidence="4" id="KW-0804">Transcription</keyword>
<keyword evidence="5" id="KW-0539">Nucleus</keyword>
<accession>A0A2H6KGE5</accession>
<evidence type="ECO:0000259" key="6">
    <source>
        <dbReference type="Pfam" id="PF00847"/>
    </source>
</evidence>
<evidence type="ECO:0000256" key="3">
    <source>
        <dbReference type="ARBA" id="ARBA00023125"/>
    </source>
</evidence>
<organism evidence="7 8">
    <name type="scientific">Babesia ovata</name>
    <dbReference type="NCBI Taxonomy" id="189622"/>
    <lineage>
        <taxon>Eukaryota</taxon>
        <taxon>Sar</taxon>
        <taxon>Alveolata</taxon>
        <taxon>Apicomplexa</taxon>
        <taxon>Aconoidasida</taxon>
        <taxon>Piroplasmida</taxon>
        <taxon>Babesiidae</taxon>
        <taxon>Babesia</taxon>
    </lineage>
</organism>
<dbReference type="OrthoDB" id="366388at2759"/>
<dbReference type="InterPro" id="IPR001471">
    <property type="entry name" value="AP2/ERF_dom"/>
</dbReference>
<dbReference type="Pfam" id="PF00847">
    <property type="entry name" value="AP2"/>
    <property type="match status" value="1"/>
</dbReference>
<evidence type="ECO:0000256" key="2">
    <source>
        <dbReference type="ARBA" id="ARBA00023015"/>
    </source>
</evidence>
<keyword evidence="2" id="KW-0805">Transcription regulation</keyword>
<proteinExistence type="predicted"/>
<dbReference type="GO" id="GO:0003700">
    <property type="term" value="F:DNA-binding transcription factor activity"/>
    <property type="evidence" value="ECO:0007669"/>
    <property type="project" value="InterPro"/>
</dbReference>
<dbReference type="EMBL" id="BDSA01000004">
    <property type="protein sequence ID" value="GBE62068.1"/>
    <property type="molecule type" value="Genomic_DNA"/>
</dbReference>
<comment type="caution">
    <text evidence="7">The sequence shown here is derived from an EMBL/GenBank/DDBJ whole genome shotgun (WGS) entry which is preliminary data.</text>
</comment>
<keyword evidence="3" id="KW-0238">DNA-binding</keyword>
<dbReference type="GeneID" id="39875838"/>
<dbReference type="AlphaFoldDB" id="A0A2H6KGE5"/>
<evidence type="ECO:0000256" key="5">
    <source>
        <dbReference type="ARBA" id="ARBA00023242"/>
    </source>
</evidence>
<comment type="subcellular location">
    <subcellularLocation>
        <location evidence="1">Nucleus</location>
    </subcellularLocation>
</comment>
<name>A0A2H6KGE5_9APIC</name>
<evidence type="ECO:0000256" key="4">
    <source>
        <dbReference type="ARBA" id="ARBA00023163"/>
    </source>
</evidence>
<dbReference type="Proteomes" id="UP000236319">
    <property type="component" value="Unassembled WGS sequence"/>
</dbReference>
<dbReference type="RefSeq" id="XP_028868311.1">
    <property type="nucleotide sequence ID" value="XM_029012478.1"/>
</dbReference>
<dbReference type="GO" id="GO:0003677">
    <property type="term" value="F:DNA binding"/>
    <property type="evidence" value="ECO:0007669"/>
    <property type="project" value="UniProtKB-KW"/>
</dbReference>
<evidence type="ECO:0000256" key="1">
    <source>
        <dbReference type="ARBA" id="ARBA00004123"/>
    </source>
</evidence>
<feature type="domain" description="AP2/ERF" evidence="6">
    <location>
        <begin position="468"/>
        <end position="518"/>
    </location>
</feature>
<sequence length="753" mass="82379">MYDPSGNYNSSYGHYGVSGHEAFAHHASGGVYSVGVSSMESNGSVGNLLKCIKTWQSHPNTSVSSAGSVKDLFDNVAVVPAGASPCYPSQGALQTQYPLALSCHPASRVRSNSHHGHGSSVGYEYQIQDQHPVQVHMRSQLQVQDQCEEYEDSLEARPVVFHDAAGQSQQYYSHSRHPSPVCGTEVHCSQVAHSETYSSHSQSQALAPLQCQVSQQCLHRSPVQVESAEHVNVGAQFTEPMPPTRAPKRRAQFADHSVDTRAVYHDVSDSSGSTMMLPRFPALEGEPPAAKRAYVSTHSYAHPEYEQHASVAVNKRPAYSLAVARPTSISSRAEQLTHMYADADDLASGRRLVYLGNVDVIGDERIMEGESNPFLDAGGRVVPNTIITPRDILVYGRRGSFTYGDRPFTPDSDPRAATLLKDVTVNCQYDRVRMAETPPPQPHVMLNSRPPGLLATDKYAQMASQVEKVRGVCYCRSDNSWTAWWTEKGRNRKKAYKISRYGFYEARRLAIEHRRSVYRESGFHPQVEPLNTPTDSFKRMVPESMVTEITPDVSTSAATPTSVMSPVTLPAGVVTAMNRTRVIPGHHDRSFQVAVTDVESPVVRGRPTELVSAVTPDDFNQETAPTPTLDSCDVNAVNGYDGNSYCAPEVHTPVRTLKDHASVAAWVPGKEGDRLDDMFKRRVMSACTTADSSEFGAPKAEELTPNMVSLHHDISGLLKLDEASVHNVKMAISSLAYGVEDSRVPSGPGVTNM</sequence>
<evidence type="ECO:0000313" key="7">
    <source>
        <dbReference type="EMBL" id="GBE62068.1"/>
    </source>
</evidence>
<keyword evidence="8" id="KW-1185">Reference proteome</keyword>
<gene>
    <name evidence="7" type="ORF">BOVATA_035610</name>
</gene>
<dbReference type="Gene3D" id="1.20.5.2050">
    <property type="match status" value="1"/>
</dbReference>
<evidence type="ECO:0000313" key="8">
    <source>
        <dbReference type="Proteomes" id="UP000236319"/>
    </source>
</evidence>
<reference evidence="7 8" key="1">
    <citation type="journal article" date="2017" name="BMC Genomics">
        <title>Whole-genome assembly of Babesia ovata and comparative genomics between closely related pathogens.</title>
        <authorList>
            <person name="Yamagishi J."/>
            <person name="Asada M."/>
            <person name="Hakimi H."/>
            <person name="Tanaka T.Q."/>
            <person name="Sugimoto C."/>
            <person name="Kawazu S."/>
        </authorList>
    </citation>
    <scope>NUCLEOTIDE SEQUENCE [LARGE SCALE GENOMIC DNA]</scope>
    <source>
        <strain evidence="7 8">Miyake</strain>
    </source>
</reference>
<dbReference type="GO" id="GO:0005634">
    <property type="term" value="C:nucleus"/>
    <property type="evidence" value="ECO:0007669"/>
    <property type="project" value="UniProtKB-SubCell"/>
</dbReference>
<dbReference type="VEuPathDB" id="PiroplasmaDB:BOVATA_035610"/>
<protein>
    <submittedName>
        <fullName evidence="7">AP2 domain transcription factor AP2X-11</fullName>
    </submittedName>
</protein>